<dbReference type="EMBL" id="ACDN02000040">
    <property type="protein sequence ID" value="EEO24914.1"/>
    <property type="molecule type" value="Genomic_DNA"/>
</dbReference>
<feature type="transmembrane region" description="Helical" evidence="1">
    <location>
        <begin position="36"/>
        <end position="57"/>
    </location>
</feature>
<organism evidence="2 3">
    <name type="scientific">Helicobacter bilis ATCC 43879</name>
    <dbReference type="NCBI Taxonomy" id="613026"/>
    <lineage>
        <taxon>Bacteria</taxon>
        <taxon>Pseudomonadati</taxon>
        <taxon>Campylobacterota</taxon>
        <taxon>Epsilonproteobacteria</taxon>
        <taxon>Campylobacterales</taxon>
        <taxon>Helicobacteraceae</taxon>
        <taxon>Helicobacter</taxon>
    </lineage>
</organism>
<evidence type="ECO:0000256" key="1">
    <source>
        <dbReference type="SAM" id="Phobius"/>
    </source>
</evidence>
<evidence type="ECO:0000313" key="2">
    <source>
        <dbReference type="EMBL" id="EEO24914.1"/>
    </source>
</evidence>
<name>C3XIS5_9HELI</name>
<proteinExistence type="predicted"/>
<evidence type="ECO:0000313" key="3">
    <source>
        <dbReference type="Proteomes" id="UP000005085"/>
    </source>
</evidence>
<keyword evidence="1" id="KW-1133">Transmembrane helix</keyword>
<keyword evidence="1" id="KW-0812">Transmembrane</keyword>
<accession>C3XIS5</accession>
<feature type="transmembrane region" description="Helical" evidence="1">
    <location>
        <begin position="6"/>
        <end position="24"/>
    </location>
</feature>
<keyword evidence="1" id="KW-0472">Membrane</keyword>
<dbReference type="AlphaFoldDB" id="C3XIS5"/>
<protein>
    <submittedName>
        <fullName evidence="2">Uncharacterized protein</fullName>
    </submittedName>
</protein>
<dbReference type="RefSeq" id="WP_005219891.1">
    <property type="nucleotide sequence ID" value="NZ_KI392039.1"/>
</dbReference>
<dbReference type="HOGENOM" id="CLU_106649_0_0_7"/>
<dbReference type="OrthoDB" id="5328863at2"/>
<sequence>MLLVIICFLLIVFTLSYFIWWLIYRKLFKSQKHISKFLVVLGSIGLIMFYYTPYSFYLEPSFWQFRKMCKLNELPNTEEKYNKILRYFDTDLESLDWEELNGRALKLTKGFNLDYIEGRLEYRVKVATIQKRRYDISVDLYTNTNNKGFSKEAITHIETYGSWKTRRYFLERKYMTDFPFQAEWTERDISCTSIKKFN</sequence>
<dbReference type="Proteomes" id="UP000005085">
    <property type="component" value="Unassembled WGS sequence"/>
</dbReference>
<comment type="caution">
    <text evidence="2">The sequence shown here is derived from an EMBL/GenBank/DDBJ whole genome shotgun (WGS) entry which is preliminary data.</text>
</comment>
<reference evidence="2 3" key="1">
    <citation type="journal article" date="2014" name="Genome Announc.">
        <title>Draft genome sequences of six enterohepatic helicobacter species isolated from humans and one from rhesus macaques.</title>
        <authorList>
            <person name="Shen Z."/>
            <person name="Sheh A."/>
            <person name="Young S.K."/>
            <person name="Abouelliel A."/>
            <person name="Ward D.V."/>
            <person name="Earl A.M."/>
            <person name="Fox J.G."/>
        </authorList>
    </citation>
    <scope>NUCLEOTIDE SEQUENCE [LARGE SCALE GENOMIC DNA]</scope>
    <source>
        <strain evidence="2 3">ATCC 43879</strain>
    </source>
</reference>
<gene>
    <name evidence="2" type="ORF">HRAG_01971</name>
</gene>
<keyword evidence="3" id="KW-1185">Reference proteome</keyword>